<proteinExistence type="predicted"/>
<evidence type="ECO:0000313" key="3">
    <source>
        <dbReference type="Proteomes" id="UP000316476"/>
    </source>
</evidence>
<dbReference type="Proteomes" id="UP000316476">
    <property type="component" value="Unassembled WGS sequence"/>
</dbReference>
<keyword evidence="1" id="KW-0175">Coiled coil</keyword>
<evidence type="ECO:0000256" key="1">
    <source>
        <dbReference type="SAM" id="Coils"/>
    </source>
</evidence>
<evidence type="ECO:0000313" key="2">
    <source>
        <dbReference type="EMBL" id="TWU66471.1"/>
    </source>
</evidence>
<dbReference type="RefSeq" id="WP_146413098.1">
    <property type="nucleotide sequence ID" value="NZ_SJPZ01000001.1"/>
</dbReference>
<sequence>MAVKKRAGRKKVDPSEALKKYESVFDEIGRFLSVIDSSESELKEAESKAADAKAALDKARSRVQEIRDLRDGAKHGLYRYLAPADGREVLPLFDRMEPADEEVHGVNSDQWRKEPIAALKLSLPAQIALTEGDIMLVGQLQDRVLNDPDKWWEKVSGLTHGMAAAITDRLNDFIYERTDP</sequence>
<dbReference type="EMBL" id="SJPZ01000001">
    <property type="protein sequence ID" value="TWU66471.1"/>
    <property type="molecule type" value="Genomic_DNA"/>
</dbReference>
<organism evidence="2 3">
    <name type="scientific">Crateriforma conspicua</name>
    <dbReference type="NCBI Taxonomy" id="2527996"/>
    <lineage>
        <taxon>Bacteria</taxon>
        <taxon>Pseudomonadati</taxon>
        <taxon>Planctomycetota</taxon>
        <taxon>Planctomycetia</taxon>
        <taxon>Planctomycetales</taxon>
        <taxon>Planctomycetaceae</taxon>
        <taxon>Crateriforma</taxon>
    </lineage>
</organism>
<name>A0A5C6FVM7_9PLAN</name>
<accession>A0A5C6FVM7</accession>
<feature type="coiled-coil region" evidence="1">
    <location>
        <begin position="35"/>
        <end position="69"/>
    </location>
</feature>
<protein>
    <submittedName>
        <fullName evidence="2">Uncharacterized protein</fullName>
    </submittedName>
</protein>
<gene>
    <name evidence="2" type="ORF">V7x_20370</name>
</gene>
<dbReference type="AlphaFoldDB" id="A0A5C6FVM7"/>
<reference evidence="2 3" key="1">
    <citation type="submission" date="2019-02" db="EMBL/GenBank/DDBJ databases">
        <title>Deep-cultivation of Planctomycetes and their phenomic and genomic characterization uncovers novel biology.</title>
        <authorList>
            <person name="Wiegand S."/>
            <person name="Jogler M."/>
            <person name="Boedeker C."/>
            <person name="Pinto D."/>
            <person name="Vollmers J."/>
            <person name="Rivas-Marin E."/>
            <person name="Kohn T."/>
            <person name="Peeters S.H."/>
            <person name="Heuer A."/>
            <person name="Rast P."/>
            <person name="Oberbeckmann S."/>
            <person name="Bunk B."/>
            <person name="Jeske O."/>
            <person name="Meyerdierks A."/>
            <person name="Storesund J.E."/>
            <person name="Kallscheuer N."/>
            <person name="Luecker S."/>
            <person name="Lage O.M."/>
            <person name="Pohl T."/>
            <person name="Merkel B.J."/>
            <person name="Hornburger P."/>
            <person name="Mueller R.-W."/>
            <person name="Bruemmer F."/>
            <person name="Labrenz M."/>
            <person name="Spormann A.M."/>
            <person name="Op Den Camp H."/>
            <person name="Overmann J."/>
            <person name="Amann R."/>
            <person name="Jetten M.S.M."/>
            <person name="Mascher T."/>
            <person name="Medema M.H."/>
            <person name="Devos D.P."/>
            <person name="Kaster A.-K."/>
            <person name="Ovreas L."/>
            <person name="Rohde M."/>
            <person name="Galperin M.Y."/>
            <person name="Jogler C."/>
        </authorList>
    </citation>
    <scope>NUCLEOTIDE SEQUENCE [LARGE SCALE GENOMIC DNA]</scope>
    <source>
        <strain evidence="2 3">V7</strain>
    </source>
</reference>
<comment type="caution">
    <text evidence="2">The sequence shown here is derived from an EMBL/GenBank/DDBJ whole genome shotgun (WGS) entry which is preliminary data.</text>
</comment>